<organism evidence="2 3">
    <name type="scientific">Paramuricea clavata</name>
    <name type="common">Red gorgonian</name>
    <name type="synonym">Violescent sea-whip</name>
    <dbReference type="NCBI Taxonomy" id="317549"/>
    <lineage>
        <taxon>Eukaryota</taxon>
        <taxon>Metazoa</taxon>
        <taxon>Cnidaria</taxon>
        <taxon>Anthozoa</taxon>
        <taxon>Octocorallia</taxon>
        <taxon>Malacalcyonacea</taxon>
        <taxon>Plexauridae</taxon>
        <taxon>Paramuricea</taxon>
    </lineage>
</organism>
<dbReference type="SUPFAM" id="SSF50729">
    <property type="entry name" value="PH domain-like"/>
    <property type="match status" value="1"/>
</dbReference>
<proteinExistence type="predicted"/>
<accession>A0A6S7FMS4</accession>
<evidence type="ECO:0000259" key="1">
    <source>
        <dbReference type="Pfam" id="PF23066"/>
    </source>
</evidence>
<evidence type="ECO:0000313" key="2">
    <source>
        <dbReference type="EMBL" id="CAB3977186.1"/>
    </source>
</evidence>
<feature type="domain" description="C-Maf-inducing protein PH" evidence="1">
    <location>
        <begin position="28"/>
        <end position="147"/>
    </location>
</feature>
<dbReference type="PANTHER" id="PTHR25480:SF0">
    <property type="entry name" value="C-MAF-INDUCING PROTEIN"/>
    <property type="match status" value="1"/>
</dbReference>
<reference evidence="2" key="1">
    <citation type="submission" date="2020-04" db="EMBL/GenBank/DDBJ databases">
        <authorList>
            <person name="Alioto T."/>
            <person name="Alioto T."/>
            <person name="Gomez Garrido J."/>
        </authorList>
    </citation>
    <scope>NUCLEOTIDE SEQUENCE</scope>
    <source>
        <strain evidence="2">A484AB</strain>
    </source>
</reference>
<dbReference type="EMBL" id="CACRXK020000034">
    <property type="protein sequence ID" value="CAB3977186.1"/>
    <property type="molecule type" value="Genomic_DNA"/>
</dbReference>
<name>A0A6S7FMS4_PARCT</name>
<dbReference type="AlphaFoldDB" id="A0A6S7FMS4"/>
<dbReference type="Proteomes" id="UP001152795">
    <property type="component" value="Unassembled WGS sequence"/>
</dbReference>
<keyword evidence="3" id="KW-1185">Reference proteome</keyword>
<dbReference type="InterPro" id="IPR032675">
    <property type="entry name" value="LRR_dom_sf"/>
</dbReference>
<dbReference type="PANTHER" id="PTHR25480">
    <property type="entry name" value="LEUCINE-RICH REPEAT-CONTAINING PROTEIN 73"/>
    <property type="match status" value="1"/>
</dbReference>
<dbReference type="Gene3D" id="3.80.10.10">
    <property type="entry name" value="Ribonuclease Inhibitor"/>
    <property type="match status" value="1"/>
</dbReference>
<sequence>MAGYDSATATKSNNSAGLLRSNNGVSAKFKLMHEGDIQVCRLNHSSTLLSKILSSKFLRKWESHHVVLAEYHLFSTTPTGFLEYSIPYQDIAEAHVMARWDAGQHFCFRVAVPDGSVLFKTSTAYLRDQWLHSLKWKVQLLRYKKLISKIEEPELLVRELKELVSYSLACPIQDEAVFQTPLEIVSMILAQHGCRISLIAQESIILALSRLLDYTQLSPEICKFFSKHCKDRCNNNDIMDIFAPAVQRILKHNMHCDILRGVLPVTGLDFGKYPHLRMFVQDFIYAKYYQGGQENPDAVKEFIASIHSPATLCPHPRVLPNMVAVVLAGVYSSFDNSSSKLEELWVAVCANVDNNTDPKLLNRYTIGNMAVRDRFLKCYTTVLETMASFDDWRPSLATLLQPIPFPKEALKNEKFVKCLSGLVEQFVQDNRCEVHQTVLPVREGKDGWIDLFCPGGVCCPDDGEFFSQMVAKIMRCCVNKKKFLLKLKKTMLLPFMLLSLRGDKTCIEVLVKMLDVDVLSNEEERLQIISTLQSSPEGLKAYEALCEKKAKFREMQNRGGPTMLTLPTKSTDEDLARIIKSGSFGNLKSLNLAFTHVTSMCAEYLIQLPTLMHLNLWSTHFGDTGLQVLAEHLPMLESLNLCETPVTDAGLASLVILTSLKNLNLNSTKLSPVMYEKLKSKLPVLEELDVRYTDV</sequence>
<dbReference type="Pfam" id="PF23066">
    <property type="entry name" value="PH_21"/>
    <property type="match status" value="1"/>
</dbReference>
<gene>
    <name evidence="2" type="ORF">PACLA_8A036171</name>
</gene>
<dbReference type="OrthoDB" id="10056090at2759"/>
<evidence type="ECO:0000313" key="3">
    <source>
        <dbReference type="Proteomes" id="UP001152795"/>
    </source>
</evidence>
<comment type="caution">
    <text evidence="2">The sequence shown here is derived from an EMBL/GenBank/DDBJ whole genome shotgun (WGS) entry which is preliminary data.</text>
</comment>
<dbReference type="InterPro" id="IPR052813">
    <property type="entry name" value="CMIP"/>
</dbReference>
<protein>
    <recommendedName>
        <fullName evidence="1">C-Maf-inducing protein PH domain-containing protein</fullName>
    </recommendedName>
</protein>
<dbReference type="SUPFAM" id="SSF52047">
    <property type="entry name" value="RNI-like"/>
    <property type="match status" value="1"/>
</dbReference>
<dbReference type="InterPro" id="IPR056429">
    <property type="entry name" value="PH_CMIP"/>
</dbReference>